<dbReference type="GO" id="GO:0005829">
    <property type="term" value="C:cytosol"/>
    <property type="evidence" value="ECO:0007669"/>
    <property type="project" value="TreeGrafter"/>
</dbReference>
<feature type="domain" description="HTH araC/xylS-type" evidence="4">
    <location>
        <begin position="232"/>
        <end position="334"/>
    </location>
</feature>
<dbReference type="SUPFAM" id="SSF46689">
    <property type="entry name" value="Homeodomain-like"/>
    <property type="match status" value="1"/>
</dbReference>
<sequence>MKSFLKVKSVGNGMAQLLDNFCEKNHLNSPNDHTYTLDERICFEHWLKKLKFIDQQYKKEGLGLEIAKSLEAKHMGICNYLARSCHNLLEYLDISLDYDKLWYDYMDKQIIHQTNEIIMSWNKPSYYNLGLYRRETEISEELEVALYFIKTKQMTDTDIPIYNHLELAIPAPKNTKLYEDFFQCPIIFNVDKTTLFIKKSILEIPLANSDQTLLELLKRQADMQLSTLPNNTSFIELVNKNIIKSIENRDPRIEVVANYLNMSPRTFQSSLKAEGLKFQNLLSNVRLQLAQQYLHNPELSIATISDLLGYKEQTSFNRIFKSWTGESPLRWRETYTKK</sequence>
<dbReference type="GO" id="GO:0003700">
    <property type="term" value="F:DNA-binding transcription factor activity"/>
    <property type="evidence" value="ECO:0007669"/>
    <property type="project" value="InterPro"/>
</dbReference>
<dbReference type="InterPro" id="IPR018062">
    <property type="entry name" value="HTH_AraC-typ_CS"/>
</dbReference>
<dbReference type="STRING" id="1324350.AOY20_11020"/>
<dbReference type="OrthoDB" id="5582699at2"/>
<evidence type="ECO:0000256" key="3">
    <source>
        <dbReference type="ARBA" id="ARBA00023163"/>
    </source>
</evidence>
<dbReference type="Pfam" id="PF12625">
    <property type="entry name" value="Arabinose_bd"/>
    <property type="match status" value="1"/>
</dbReference>
<keyword evidence="6" id="KW-1185">Reference proteome</keyword>
<evidence type="ECO:0000313" key="6">
    <source>
        <dbReference type="Proteomes" id="UP000064939"/>
    </source>
</evidence>
<protein>
    <recommendedName>
        <fullName evidence="4">HTH araC/xylS-type domain-containing protein</fullName>
    </recommendedName>
</protein>
<dbReference type="EMBL" id="CP012808">
    <property type="protein sequence ID" value="ALH96018.1"/>
    <property type="molecule type" value="Genomic_DNA"/>
</dbReference>
<dbReference type="Pfam" id="PF12833">
    <property type="entry name" value="HTH_18"/>
    <property type="match status" value="1"/>
</dbReference>
<keyword evidence="2" id="KW-0238">DNA-binding</keyword>
<dbReference type="PANTHER" id="PTHR47894:SF1">
    <property type="entry name" value="HTH-TYPE TRANSCRIPTIONAL REGULATOR VQSM"/>
    <property type="match status" value="1"/>
</dbReference>
<dbReference type="PROSITE" id="PS01124">
    <property type="entry name" value="HTH_ARAC_FAMILY_2"/>
    <property type="match status" value="1"/>
</dbReference>
<keyword evidence="3" id="KW-0804">Transcription</keyword>
<dbReference type="KEGG" id="aei:AOY20_11020"/>
<gene>
    <name evidence="5" type="ORF">AOY20_11020</name>
</gene>
<evidence type="ECO:0000313" key="5">
    <source>
        <dbReference type="EMBL" id="ALH96018.1"/>
    </source>
</evidence>
<name>A0A0N9VRN5_9GAMM</name>
<evidence type="ECO:0000256" key="1">
    <source>
        <dbReference type="ARBA" id="ARBA00023015"/>
    </source>
</evidence>
<organism evidence="5 6">
    <name type="scientific">Acinetobacter equi</name>
    <dbReference type="NCBI Taxonomy" id="1324350"/>
    <lineage>
        <taxon>Bacteria</taxon>
        <taxon>Pseudomonadati</taxon>
        <taxon>Pseudomonadota</taxon>
        <taxon>Gammaproteobacteria</taxon>
        <taxon>Moraxellales</taxon>
        <taxon>Moraxellaceae</taxon>
        <taxon>Acinetobacter</taxon>
    </lineage>
</organism>
<dbReference type="AlphaFoldDB" id="A0A0N9VRN5"/>
<dbReference type="InterPro" id="IPR009057">
    <property type="entry name" value="Homeodomain-like_sf"/>
</dbReference>
<reference evidence="5 6" key="1">
    <citation type="journal article" date="2015" name="Int. J. Syst. Evol. Microbiol.">
        <title>Acinetobacter equi sp. nov. isolated from horse faeces.</title>
        <authorList>
            <person name="Poppel M.T."/>
            <person name="Skiebe E."/>
            <person name="Laue M."/>
            <person name="Bergmann H."/>
            <person name="Ebersberger I."/>
            <person name="Garn T."/>
            <person name="Fruth A."/>
            <person name="Baumgardt S."/>
            <person name="Busse H.J."/>
            <person name="Wilharm G."/>
        </authorList>
    </citation>
    <scope>NUCLEOTIDE SEQUENCE [LARGE SCALE GENOMIC DNA]</scope>
    <source>
        <strain evidence="5 6">114</strain>
    </source>
</reference>
<dbReference type="InterPro" id="IPR032687">
    <property type="entry name" value="AraC-type_N"/>
</dbReference>
<dbReference type="SMART" id="SM00342">
    <property type="entry name" value="HTH_ARAC"/>
    <property type="match status" value="1"/>
</dbReference>
<accession>A0A0N9VRN5</accession>
<dbReference type="GO" id="GO:0000976">
    <property type="term" value="F:transcription cis-regulatory region binding"/>
    <property type="evidence" value="ECO:0007669"/>
    <property type="project" value="TreeGrafter"/>
</dbReference>
<keyword evidence="1" id="KW-0805">Transcription regulation</keyword>
<dbReference type="Gene3D" id="1.10.10.60">
    <property type="entry name" value="Homeodomain-like"/>
    <property type="match status" value="1"/>
</dbReference>
<dbReference type="Proteomes" id="UP000064939">
    <property type="component" value="Chromosome"/>
</dbReference>
<dbReference type="RefSeq" id="WP_054581906.1">
    <property type="nucleotide sequence ID" value="NZ_CP012808.1"/>
</dbReference>
<dbReference type="InterPro" id="IPR018060">
    <property type="entry name" value="HTH_AraC"/>
</dbReference>
<evidence type="ECO:0000259" key="4">
    <source>
        <dbReference type="PROSITE" id="PS01124"/>
    </source>
</evidence>
<proteinExistence type="predicted"/>
<dbReference type="PROSITE" id="PS00041">
    <property type="entry name" value="HTH_ARAC_FAMILY_1"/>
    <property type="match status" value="1"/>
</dbReference>
<evidence type="ECO:0000256" key="2">
    <source>
        <dbReference type="ARBA" id="ARBA00023125"/>
    </source>
</evidence>
<dbReference type="PANTHER" id="PTHR47894">
    <property type="entry name" value="HTH-TYPE TRANSCRIPTIONAL REGULATOR GADX"/>
    <property type="match status" value="1"/>
</dbReference>